<name>A0A0F9ER53_9ZZZZ</name>
<reference evidence="1" key="1">
    <citation type="journal article" date="2015" name="Nature">
        <title>Complex archaea that bridge the gap between prokaryotes and eukaryotes.</title>
        <authorList>
            <person name="Spang A."/>
            <person name="Saw J.H."/>
            <person name="Jorgensen S.L."/>
            <person name="Zaremba-Niedzwiedzka K."/>
            <person name="Martijn J."/>
            <person name="Lind A.E."/>
            <person name="van Eijk R."/>
            <person name="Schleper C."/>
            <person name="Guy L."/>
            <person name="Ettema T.J."/>
        </authorList>
    </citation>
    <scope>NUCLEOTIDE SEQUENCE</scope>
</reference>
<sequence>MVECKCISTDRAAEVQRWEQYFIVVPRIGECVIQKERHTLLRVEDIWHSLEGGEPVIEIWLKK</sequence>
<dbReference type="EMBL" id="LAZR01024014">
    <property type="protein sequence ID" value="KKL76529.1"/>
    <property type="molecule type" value="Genomic_DNA"/>
</dbReference>
<proteinExistence type="predicted"/>
<organism evidence="1">
    <name type="scientific">marine sediment metagenome</name>
    <dbReference type="NCBI Taxonomy" id="412755"/>
    <lineage>
        <taxon>unclassified sequences</taxon>
        <taxon>metagenomes</taxon>
        <taxon>ecological metagenomes</taxon>
    </lineage>
</organism>
<comment type="caution">
    <text evidence="1">The sequence shown here is derived from an EMBL/GenBank/DDBJ whole genome shotgun (WGS) entry which is preliminary data.</text>
</comment>
<evidence type="ECO:0000313" key="1">
    <source>
        <dbReference type="EMBL" id="KKL76529.1"/>
    </source>
</evidence>
<dbReference type="AlphaFoldDB" id="A0A0F9ER53"/>
<gene>
    <name evidence="1" type="ORF">LCGC14_2043940</name>
</gene>
<accession>A0A0F9ER53</accession>
<protein>
    <submittedName>
        <fullName evidence="1">Uncharacterized protein</fullName>
    </submittedName>
</protein>